<keyword evidence="3" id="KW-1133">Transmembrane helix</keyword>
<keyword evidence="5" id="KW-1185">Reference proteome</keyword>
<reference evidence="4 5" key="1">
    <citation type="submission" date="2018-05" db="EMBL/GenBank/DDBJ databases">
        <title>Genome comparison of Eubacterium sp.</title>
        <authorList>
            <person name="Feng Y."/>
            <person name="Sanchez-Andrea I."/>
            <person name="Stams A.J.M."/>
            <person name="De Vos W.M."/>
        </authorList>
    </citation>
    <scope>NUCLEOTIDE SEQUENCE [LARGE SCALE GENOMIC DNA]</scope>
    <source>
        <strain evidence="4 5">YI</strain>
    </source>
</reference>
<proteinExistence type="predicted"/>
<evidence type="ECO:0000256" key="1">
    <source>
        <dbReference type="ARBA" id="ARBA00022801"/>
    </source>
</evidence>
<dbReference type="GO" id="GO:0016787">
    <property type="term" value="F:hydrolase activity"/>
    <property type="evidence" value="ECO:0007669"/>
    <property type="project" value="UniProtKB-KW"/>
</dbReference>
<dbReference type="NCBIfam" id="TIGR01076">
    <property type="entry name" value="sortase_fam"/>
    <property type="match status" value="1"/>
</dbReference>
<feature type="transmembrane region" description="Helical" evidence="3">
    <location>
        <begin position="254"/>
        <end position="275"/>
    </location>
</feature>
<dbReference type="EMBL" id="CP029487">
    <property type="protein sequence ID" value="QCT71371.1"/>
    <property type="molecule type" value="Genomic_DNA"/>
</dbReference>
<dbReference type="InterPro" id="IPR042002">
    <property type="entry name" value="Sortase_C"/>
</dbReference>
<dbReference type="Proteomes" id="UP000218387">
    <property type="component" value="Chromosome"/>
</dbReference>
<evidence type="ECO:0000313" key="4">
    <source>
        <dbReference type="EMBL" id="QCT71371.1"/>
    </source>
</evidence>
<evidence type="ECO:0000256" key="3">
    <source>
        <dbReference type="SAM" id="Phobius"/>
    </source>
</evidence>
<feature type="transmembrane region" description="Helical" evidence="3">
    <location>
        <begin position="7"/>
        <end position="27"/>
    </location>
</feature>
<dbReference type="KEGG" id="emt:CPZ25_008510"/>
<organism evidence="4 5">
    <name type="scientific">Eubacterium maltosivorans</name>
    <dbReference type="NCBI Taxonomy" id="2041044"/>
    <lineage>
        <taxon>Bacteria</taxon>
        <taxon>Bacillati</taxon>
        <taxon>Bacillota</taxon>
        <taxon>Clostridia</taxon>
        <taxon>Eubacteriales</taxon>
        <taxon>Eubacteriaceae</taxon>
        <taxon>Eubacterium</taxon>
    </lineage>
</organism>
<feature type="active site" description="Acyl-thioester intermediate" evidence="2">
    <location>
        <position position="216"/>
    </location>
</feature>
<feature type="active site" description="Proton donor/acceptor" evidence="2">
    <location>
        <position position="154"/>
    </location>
</feature>
<dbReference type="RefSeq" id="WP_096920349.1">
    <property type="nucleotide sequence ID" value="NZ_CP029487.1"/>
</dbReference>
<dbReference type="CDD" id="cd05827">
    <property type="entry name" value="Sortase_C"/>
    <property type="match status" value="1"/>
</dbReference>
<protein>
    <submittedName>
        <fullName evidence="4">Class C sortase</fullName>
    </submittedName>
</protein>
<keyword evidence="3" id="KW-0472">Membrane</keyword>
<dbReference type="InterPro" id="IPR023365">
    <property type="entry name" value="Sortase_dom-sf"/>
</dbReference>
<dbReference type="AlphaFoldDB" id="A0A4P9C9C4"/>
<keyword evidence="3" id="KW-0812">Transmembrane</keyword>
<evidence type="ECO:0000313" key="5">
    <source>
        <dbReference type="Proteomes" id="UP000218387"/>
    </source>
</evidence>
<gene>
    <name evidence="4" type="ORF">CPZ25_008510</name>
</gene>
<dbReference type="Gene3D" id="2.40.260.10">
    <property type="entry name" value="Sortase"/>
    <property type="match status" value="1"/>
</dbReference>
<keyword evidence="1" id="KW-0378">Hydrolase</keyword>
<name>A0A4P9C9C4_EUBML</name>
<evidence type="ECO:0000256" key="2">
    <source>
        <dbReference type="PIRSR" id="PIRSR605754-1"/>
    </source>
</evidence>
<accession>A0A4P9C9C4</accession>
<sequence>MKKHCIIQFAAFGIICVGALLAFYPFLSNFLYENAQETVVMDYDDIVLRLENSAVAEEKCRAREYNDALKNGDVILTDPFDPEALRQKKNDEYNNLLNFRHDGVMGYVHIPSINQRLSIYHGTADEVLEKGVGHLPETSLPIGGAGTHTVLSAHSGSPGKKLFSDLELLKLGDLFYIHTLDEILAYQVDQINVVEPEDTRNLMIVPGQDYATLVTCTPYGVNSHRLLVRGIRTDYKEMPLSTEVKEGSQWMRQYSYVIFIGAGSILVMMILFRIIRKK</sequence>
<dbReference type="Pfam" id="PF04203">
    <property type="entry name" value="Sortase"/>
    <property type="match status" value="1"/>
</dbReference>
<dbReference type="SUPFAM" id="SSF63817">
    <property type="entry name" value="Sortase"/>
    <property type="match status" value="1"/>
</dbReference>
<dbReference type="InterPro" id="IPR005754">
    <property type="entry name" value="Sortase"/>
</dbReference>
<dbReference type="NCBIfam" id="NF033745">
    <property type="entry name" value="class_C_sortase"/>
    <property type="match status" value="1"/>
</dbReference>